<reference evidence="1 2" key="1">
    <citation type="submission" date="2012-08" db="EMBL/GenBank/DDBJ databases">
        <title>Comparative Sequence Analysis of H. pylori isolates.</title>
        <authorList>
            <person name="Blanchard T.G."/>
            <person name="Czinn S.J."/>
            <person name="McCracken C.M."/>
            <person name="Abolude K.A."/>
            <person name="Shefchek K.S."/>
            <person name="Maroo A.M."/>
            <person name="Santana-Cruz I.S."/>
            <person name="Tallon L.J."/>
            <person name="Ficke F.W.F."/>
        </authorList>
    </citation>
    <scope>NUCLEOTIDE SEQUENCE [LARGE SCALE GENOMIC DNA]</scope>
    <source>
        <strain evidence="1 2">R018c</strain>
    </source>
</reference>
<evidence type="ECO:0000313" key="1">
    <source>
        <dbReference type="EMBL" id="EKE81820.1"/>
    </source>
</evidence>
<protein>
    <submittedName>
        <fullName evidence="1">Uncharacterized protein</fullName>
    </submittedName>
</protein>
<dbReference type="AlphaFoldDB" id="K2KW09"/>
<accession>K2KW09</accession>
<sequence>MPRRYRICMPCNPFNLFLPLAQIPPTPFLVIGDYSIIF</sequence>
<proteinExistence type="predicted"/>
<evidence type="ECO:0000313" key="2">
    <source>
        <dbReference type="Proteomes" id="UP000002808"/>
    </source>
</evidence>
<dbReference type="EMBL" id="AMOQ01000001">
    <property type="protein sequence ID" value="EKE81820.1"/>
    <property type="molecule type" value="Genomic_DNA"/>
</dbReference>
<comment type="caution">
    <text evidence="1">The sequence shown here is derived from an EMBL/GenBank/DDBJ whole genome shotgun (WGS) entry which is preliminary data.</text>
</comment>
<name>K2KW09_HELPX</name>
<dbReference type="PATRIC" id="fig|1145110.4.peg.179"/>
<organism evidence="1 2">
    <name type="scientific">Helicobacter pylori R018c</name>
    <dbReference type="NCBI Taxonomy" id="1145110"/>
    <lineage>
        <taxon>Bacteria</taxon>
        <taxon>Pseudomonadati</taxon>
        <taxon>Campylobacterota</taxon>
        <taxon>Epsilonproteobacteria</taxon>
        <taxon>Campylobacterales</taxon>
        <taxon>Helicobacteraceae</taxon>
        <taxon>Helicobacter</taxon>
    </lineage>
</organism>
<dbReference type="Proteomes" id="UP000002808">
    <property type="component" value="Unassembled WGS sequence"/>
</dbReference>
<gene>
    <name evidence="1" type="ORF">OUC_0180</name>
</gene>